<feature type="signal peptide" evidence="1">
    <location>
        <begin position="1"/>
        <end position="26"/>
    </location>
</feature>
<evidence type="ECO:0000256" key="1">
    <source>
        <dbReference type="SAM" id="SignalP"/>
    </source>
</evidence>
<gene>
    <name evidence="2" type="ORF">FJV41_02845</name>
</gene>
<name>A0A540X8K8_9BACT</name>
<dbReference type="EMBL" id="VIFM01000006">
    <property type="protein sequence ID" value="TQF17562.1"/>
    <property type="molecule type" value="Genomic_DNA"/>
</dbReference>
<dbReference type="PROSITE" id="PS51257">
    <property type="entry name" value="PROKAR_LIPOPROTEIN"/>
    <property type="match status" value="1"/>
</dbReference>
<evidence type="ECO:0008006" key="4">
    <source>
        <dbReference type="Google" id="ProtNLM"/>
    </source>
</evidence>
<dbReference type="RefSeq" id="WP_141640832.1">
    <property type="nucleotide sequence ID" value="NZ_VIFM01000006.1"/>
</dbReference>
<comment type="caution">
    <text evidence="2">The sequence shown here is derived from an EMBL/GenBank/DDBJ whole genome shotgun (WGS) entry which is preliminary data.</text>
</comment>
<dbReference type="Proteomes" id="UP000315369">
    <property type="component" value="Unassembled WGS sequence"/>
</dbReference>
<reference evidence="2 3" key="1">
    <citation type="submission" date="2019-06" db="EMBL/GenBank/DDBJ databases">
        <authorList>
            <person name="Livingstone P."/>
            <person name="Whitworth D."/>
        </authorList>
    </citation>
    <scope>NUCLEOTIDE SEQUENCE [LARGE SCALE GENOMIC DNA]</scope>
    <source>
        <strain evidence="2 3">AM401</strain>
    </source>
</reference>
<sequence>MRNLVSGCRRSLVVALGLLLASCGDAPVESPAPPEMAPHLPSTPDGQVHAMSLQAFIVCDPPNVFTSCEGYVTGGVAPYTFYFGRNIIEYETGRQYSVTGPGTGGWYPYGCTPPSEEQPATFDEQPTLRVRDALGNYSPLVTDSYRACHAP</sequence>
<protein>
    <recommendedName>
        <fullName evidence="4">Lipoprotein</fullName>
    </recommendedName>
</protein>
<evidence type="ECO:0000313" key="3">
    <source>
        <dbReference type="Proteomes" id="UP000315369"/>
    </source>
</evidence>
<keyword evidence="1" id="KW-0732">Signal</keyword>
<accession>A0A540X8K8</accession>
<organism evidence="2 3">
    <name type="scientific">Myxococcus llanfairpwllgwyngyllgogerychwyrndrobwllllantysiliogogogochensis</name>
    <dbReference type="NCBI Taxonomy" id="2590453"/>
    <lineage>
        <taxon>Bacteria</taxon>
        <taxon>Pseudomonadati</taxon>
        <taxon>Myxococcota</taxon>
        <taxon>Myxococcia</taxon>
        <taxon>Myxococcales</taxon>
        <taxon>Cystobacterineae</taxon>
        <taxon>Myxococcaceae</taxon>
        <taxon>Myxococcus</taxon>
    </lineage>
</organism>
<feature type="chain" id="PRO_5022110209" description="Lipoprotein" evidence="1">
    <location>
        <begin position="27"/>
        <end position="151"/>
    </location>
</feature>
<keyword evidence="3" id="KW-1185">Reference proteome</keyword>
<dbReference type="AlphaFoldDB" id="A0A540X8K8"/>
<evidence type="ECO:0000313" key="2">
    <source>
        <dbReference type="EMBL" id="TQF17562.1"/>
    </source>
</evidence>
<proteinExistence type="predicted"/>